<dbReference type="RefSeq" id="WP_135201049.1">
    <property type="nucleotide sequence ID" value="NZ_SPVG01000075.1"/>
</dbReference>
<evidence type="ECO:0008006" key="3">
    <source>
        <dbReference type="Google" id="ProtNLM"/>
    </source>
</evidence>
<dbReference type="EMBL" id="SPVG01000075">
    <property type="protein sequence ID" value="TFW26999.1"/>
    <property type="molecule type" value="Genomic_DNA"/>
</dbReference>
<name>A0A4Y9SNZ6_9BURK</name>
<reference evidence="1 2" key="1">
    <citation type="submission" date="2019-03" db="EMBL/GenBank/DDBJ databases">
        <title>Draft Genome Sequence of Duganella callidus sp. nov., a Novel Duganella Species Isolated from Cultivated Soil.</title>
        <authorList>
            <person name="Raths R."/>
            <person name="Peta V."/>
            <person name="Bucking H."/>
        </authorList>
    </citation>
    <scope>NUCLEOTIDE SEQUENCE [LARGE SCALE GENOMIC DNA]</scope>
    <source>
        <strain evidence="1 2">DN04</strain>
    </source>
</reference>
<evidence type="ECO:0000313" key="2">
    <source>
        <dbReference type="Proteomes" id="UP000297729"/>
    </source>
</evidence>
<keyword evidence="2" id="KW-1185">Reference proteome</keyword>
<dbReference type="Proteomes" id="UP000297729">
    <property type="component" value="Unassembled WGS sequence"/>
</dbReference>
<sequence length="110" mass="12354">MKKISFTLSDSVEISLYRAADGTWCCPVCGSVELQDQPYYAEGGASFEMCSVCGFEFGFDDEPLASGTHISGIQNNWIHWRQKLLKGARFNDTKYNMLVEQLKNIEVSAE</sequence>
<protein>
    <recommendedName>
        <fullName evidence="3">Transcription factor zinc-finger domain-containing protein</fullName>
    </recommendedName>
</protein>
<gene>
    <name evidence="1" type="ORF">E4L98_08050</name>
</gene>
<accession>A0A4Y9SNZ6</accession>
<evidence type="ECO:0000313" key="1">
    <source>
        <dbReference type="EMBL" id="TFW26999.1"/>
    </source>
</evidence>
<proteinExistence type="predicted"/>
<comment type="caution">
    <text evidence="1">The sequence shown here is derived from an EMBL/GenBank/DDBJ whole genome shotgun (WGS) entry which is preliminary data.</text>
</comment>
<organism evidence="1 2">
    <name type="scientific">Duganella callida</name>
    <dbReference type="NCBI Taxonomy" id="2561932"/>
    <lineage>
        <taxon>Bacteria</taxon>
        <taxon>Pseudomonadati</taxon>
        <taxon>Pseudomonadota</taxon>
        <taxon>Betaproteobacteria</taxon>
        <taxon>Burkholderiales</taxon>
        <taxon>Oxalobacteraceae</taxon>
        <taxon>Telluria group</taxon>
        <taxon>Duganella</taxon>
    </lineage>
</organism>
<dbReference type="AlphaFoldDB" id="A0A4Y9SNZ6"/>
<dbReference type="OrthoDB" id="1456570at2"/>